<accession>A0A316VTN6</accession>
<evidence type="ECO:0000259" key="1">
    <source>
        <dbReference type="PROSITE" id="PS51203"/>
    </source>
</evidence>
<gene>
    <name evidence="2" type="ORF">IE81DRAFT_327087</name>
</gene>
<dbReference type="Gene3D" id="2.60.40.790">
    <property type="match status" value="1"/>
</dbReference>
<dbReference type="AlphaFoldDB" id="A0A316VTN6"/>
<dbReference type="InterPro" id="IPR008978">
    <property type="entry name" value="HSP20-like_chaperone"/>
</dbReference>
<name>A0A316VTN6_9BASI</name>
<dbReference type="STRING" id="1522189.A0A316VTN6"/>
<dbReference type="InParanoid" id="A0A316VTN6"/>
<proteinExistence type="predicted"/>
<reference evidence="2 3" key="1">
    <citation type="journal article" date="2018" name="Mol. Biol. Evol.">
        <title>Broad Genomic Sampling Reveals a Smut Pathogenic Ancestry of the Fungal Clade Ustilaginomycotina.</title>
        <authorList>
            <person name="Kijpornyongpan T."/>
            <person name="Mondo S.J."/>
            <person name="Barry K."/>
            <person name="Sandor L."/>
            <person name="Lee J."/>
            <person name="Lipzen A."/>
            <person name="Pangilinan J."/>
            <person name="LaButti K."/>
            <person name="Hainaut M."/>
            <person name="Henrissat B."/>
            <person name="Grigoriev I.V."/>
            <person name="Spatafora J.W."/>
            <person name="Aime M.C."/>
        </authorList>
    </citation>
    <scope>NUCLEOTIDE SEQUENCE [LARGE SCALE GENOMIC DNA]</scope>
    <source>
        <strain evidence="2 3">MCA 4658</strain>
    </source>
</reference>
<protein>
    <recommendedName>
        <fullName evidence="1">CS domain-containing protein</fullName>
    </recommendedName>
</protein>
<keyword evidence="3" id="KW-1185">Reference proteome</keyword>
<dbReference type="GeneID" id="37036875"/>
<dbReference type="OrthoDB" id="1564555at2759"/>
<dbReference type="InterPro" id="IPR007052">
    <property type="entry name" value="CS_dom"/>
</dbReference>
<dbReference type="PROSITE" id="PS51203">
    <property type="entry name" value="CS"/>
    <property type="match status" value="1"/>
</dbReference>
<dbReference type="SUPFAM" id="SSF49764">
    <property type="entry name" value="HSP20-like chaperones"/>
    <property type="match status" value="1"/>
</dbReference>
<organism evidence="2 3">
    <name type="scientific">Ceraceosorus guamensis</name>
    <dbReference type="NCBI Taxonomy" id="1522189"/>
    <lineage>
        <taxon>Eukaryota</taxon>
        <taxon>Fungi</taxon>
        <taxon>Dikarya</taxon>
        <taxon>Basidiomycota</taxon>
        <taxon>Ustilaginomycotina</taxon>
        <taxon>Exobasidiomycetes</taxon>
        <taxon>Ceraceosorales</taxon>
        <taxon>Ceraceosoraceae</taxon>
        <taxon>Ceraceosorus</taxon>
    </lineage>
</organism>
<dbReference type="EMBL" id="KZ819526">
    <property type="protein sequence ID" value="PWN38855.1"/>
    <property type="molecule type" value="Genomic_DNA"/>
</dbReference>
<dbReference type="RefSeq" id="XP_025366015.1">
    <property type="nucleotide sequence ID" value="XM_025515005.1"/>
</dbReference>
<evidence type="ECO:0000313" key="2">
    <source>
        <dbReference type="EMBL" id="PWN38855.1"/>
    </source>
</evidence>
<feature type="domain" description="CS" evidence="1">
    <location>
        <begin position="3"/>
        <end position="106"/>
    </location>
</feature>
<dbReference type="Proteomes" id="UP000245783">
    <property type="component" value="Unassembled WGS sequence"/>
</dbReference>
<sequence length="106" mass="11972">MAPIAPPVFWAQRSSESEPEKNLVLLTIEAPNLPPKPATKVDLQSDGFAFESKVQGDKSKSIEEKEYKFDLKLFGEIVPEVSFAERAHDKARSHIHREAVPKQHCF</sequence>
<evidence type="ECO:0000313" key="3">
    <source>
        <dbReference type="Proteomes" id="UP000245783"/>
    </source>
</evidence>